<feature type="repeat" description="WD" evidence="1">
    <location>
        <begin position="410"/>
        <end position="444"/>
    </location>
</feature>
<dbReference type="InterPro" id="IPR015943">
    <property type="entry name" value="WD40/YVTN_repeat-like_dom_sf"/>
</dbReference>
<evidence type="ECO:0000313" key="4">
    <source>
        <dbReference type="Proteomes" id="UP001408356"/>
    </source>
</evidence>
<keyword evidence="1" id="KW-0853">WD repeat</keyword>
<dbReference type="Pfam" id="PF00400">
    <property type="entry name" value="WD40"/>
    <property type="match status" value="3"/>
</dbReference>
<feature type="region of interest" description="Disordered" evidence="2">
    <location>
        <begin position="601"/>
        <end position="661"/>
    </location>
</feature>
<comment type="caution">
    <text evidence="3">The sequence shown here is derived from an EMBL/GenBank/DDBJ whole genome shotgun (WGS) entry which is preliminary data.</text>
</comment>
<feature type="region of interest" description="Disordered" evidence="2">
    <location>
        <begin position="121"/>
        <end position="162"/>
    </location>
</feature>
<proteinExistence type="predicted"/>
<dbReference type="PANTHER" id="PTHR19847">
    <property type="entry name" value="DDB1- AND CUL4-ASSOCIATED FACTOR 11"/>
    <property type="match status" value="1"/>
</dbReference>
<reference evidence="3 4" key="1">
    <citation type="journal article" date="2024" name="J. Plant Pathol.">
        <title>Sequence and assembly of the genome of Seiridium unicorne, isolate CBS 538.82, causal agent of cypress canker disease.</title>
        <authorList>
            <person name="Scali E."/>
            <person name="Rocca G.D."/>
            <person name="Danti R."/>
            <person name="Garbelotto M."/>
            <person name="Barberini S."/>
            <person name="Baroncelli R."/>
            <person name="Emiliani G."/>
        </authorList>
    </citation>
    <scope>NUCLEOTIDE SEQUENCE [LARGE SCALE GENOMIC DNA]</scope>
    <source>
        <strain evidence="3 4">BM-138-508</strain>
    </source>
</reference>
<evidence type="ECO:0000256" key="2">
    <source>
        <dbReference type="SAM" id="MobiDB-lite"/>
    </source>
</evidence>
<feature type="compositionally biased region" description="Acidic residues" evidence="2">
    <location>
        <begin position="636"/>
        <end position="661"/>
    </location>
</feature>
<dbReference type="InterPro" id="IPR036322">
    <property type="entry name" value="WD40_repeat_dom_sf"/>
</dbReference>
<feature type="compositionally biased region" description="Acidic residues" evidence="2">
    <location>
        <begin position="22"/>
        <end position="51"/>
    </location>
</feature>
<protein>
    <recommendedName>
        <fullName evidence="5">WD repeat protein</fullName>
    </recommendedName>
</protein>
<dbReference type="InterPro" id="IPR001680">
    <property type="entry name" value="WD40_rpt"/>
</dbReference>
<keyword evidence="4" id="KW-1185">Reference proteome</keyword>
<evidence type="ECO:0008006" key="5">
    <source>
        <dbReference type="Google" id="ProtNLM"/>
    </source>
</evidence>
<dbReference type="SMART" id="SM00320">
    <property type="entry name" value="WD40"/>
    <property type="match status" value="6"/>
</dbReference>
<dbReference type="Proteomes" id="UP001408356">
    <property type="component" value="Unassembled WGS sequence"/>
</dbReference>
<accession>A0ABR2V2Y0</accession>
<feature type="region of interest" description="Disordered" evidence="2">
    <location>
        <begin position="1"/>
        <end position="51"/>
    </location>
</feature>
<dbReference type="InterPro" id="IPR051859">
    <property type="entry name" value="DCAF"/>
</dbReference>
<feature type="repeat" description="WD" evidence="1">
    <location>
        <begin position="363"/>
        <end position="397"/>
    </location>
</feature>
<dbReference type="PANTHER" id="PTHR19847:SF7">
    <property type="entry name" value="DDB1- AND CUL4-ASSOCIATED FACTOR 11"/>
    <property type="match status" value="1"/>
</dbReference>
<dbReference type="Gene3D" id="2.130.10.10">
    <property type="entry name" value="YVTN repeat-like/Quinoprotein amine dehydrogenase"/>
    <property type="match status" value="2"/>
</dbReference>
<organism evidence="3 4">
    <name type="scientific">Seiridium unicorne</name>
    <dbReference type="NCBI Taxonomy" id="138068"/>
    <lineage>
        <taxon>Eukaryota</taxon>
        <taxon>Fungi</taxon>
        <taxon>Dikarya</taxon>
        <taxon>Ascomycota</taxon>
        <taxon>Pezizomycotina</taxon>
        <taxon>Sordariomycetes</taxon>
        <taxon>Xylariomycetidae</taxon>
        <taxon>Amphisphaeriales</taxon>
        <taxon>Sporocadaceae</taxon>
        <taxon>Seiridium</taxon>
    </lineage>
</organism>
<evidence type="ECO:0000256" key="1">
    <source>
        <dbReference type="PROSITE-ProRule" id="PRU00221"/>
    </source>
</evidence>
<dbReference type="SUPFAM" id="SSF50978">
    <property type="entry name" value="WD40 repeat-like"/>
    <property type="match status" value="1"/>
</dbReference>
<sequence length="661" mass="74645">MSGSRSESEDREDQYQELFMDAADDIEEEDDDFEPADTDDAEDDGLTGDIFDEEDDEFHDAEQGDIEFVVEVEDNAAGAAEEGNPTQDDISQRVIRLIGNPRIALTQRQLLSMLRGSNLGHYLFDDDDDEGPWARRRQQRRNRDPNRFPPVPSDKGRELMNSGTFGATDCRMRLSARKRIARRILDREMGIGNSTSRKVNQRLMAQSMLPTTDAEMVINYDDPVYSGQFSDDGNFFYSCVKDFKVRMYDTSNPQNWRHYKTVAFPGGSWTLTDASLSPDNKWLAYTSIESNVCLAPTDPNDTGDPYMLNLAGDRSSRGTHGWRGGFGIWSIRFSGDGKELVAGTNANSIVVYDIESRRVLHSIEGHDDHVNAVCFADKSSPHILYSGSDDATIKVWDRRSMGDRREAGAFVGHIEGLTYIDSKGDGRYILSNGKDQSMKLWDLKMMYTTAEFREKNPTRHTGYSNFDYRWEPYNDNDWFPHPDDNSVVTFRGGHKVLRTLIRCHFSPPSSTDSRYVYTGSHDGKVWVYNMDATVAGTIDVRKASMKHRSLPGRWRQHSRSRGFQGWSTCVRDASWHPTAPFIAASSLNGWDHHVGTVTVHSFNENDSDDGKPRMGTGYSDKLRPVSADAPSGSSDIGEDSDSDEDEDEDEEEDEDDGDFEL</sequence>
<dbReference type="PROSITE" id="PS50294">
    <property type="entry name" value="WD_REPEATS_REGION"/>
    <property type="match status" value="2"/>
</dbReference>
<dbReference type="EMBL" id="JARVKF010000223">
    <property type="protein sequence ID" value="KAK9420866.1"/>
    <property type="molecule type" value="Genomic_DNA"/>
</dbReference>
<gene>
    <name evidence="3" type="ORF">SUNI508_00957</name>
</gene>
<name>A0ABR2V2Y0_9PEZI</name>
<dbReference type="PROSITE" id="PS50082">
    <property type="entry name" value="WD_REPEATS_2"/>
    <property type="match status" value="2"/>
</dbReference>
<evidence type="ECO:0000313" key="3">
    <source>
        <dbReference type="EMBL" id="KAK9420866.1"/>
    </source>
</evidence>